<comment type="caution">
    <text evidence="6">The sequence shown here is derived from an EMBL/GenBank/DDBJ whole genome shotgun (WGS) entry which is preliminary data.</text>
</comment>
<evidence type="ECO:0000256" key="1">
    <source>
        <dbReference type="ARBA" id="ARBA00009437"/>
    </source>
</evidence>
<reference evidence="6 7" key="1">
    <citation type="journal article" date="2020" name="Proc. Natl. Acad. Sci. U.S.A.">
        <title>Ecological drivers of bacterial community assembly in synthetic phycospheres.</title>
        <authorList>
            <person name="Fu H."/>
            <person name="Uchimiya M."/>
            <person name="Gore J."/>
            <person name="Moran M.A."/>
        </authorList>
    </citation>
    <scope>NUCLEOTIDE SEQUENCE [LARGE SCALE GENOMIC DNA]</scope>
    <source>
        <strain evidence="6">HF-Din03</strain>
    </source>
</reference>
<dbReference type="SUPFAM" id="SSF46785">
    <property type="entry name" value="Winged helix' DNA-binding domain"/>
    <property type="match status" value="1"/>
</dbReference>
<dbReference type="PANTHER" id="PTHR30126:SF2">
    <property type="entry name" value="HTH-TYPE TRANSCRIPTIONAL REGULATOR YJIE"/>
    <property type="match status" value="1"/>
</dbReference>
<dbReference type="InterPro" id="IPR036388">
    <property type="entry name" value="WH-like_DNA-bd_sf"/>
</dbReference>
<dbReference type="InterPro" id="IPR005119">
    <property type="entry name" value="LysR_subst-bd"/>
</dbReference>
<comment type="similarity">
    <text evidence="1">Belongs to the LysR transcriptional regulatory family.</text>
</comment>
<evidence type="ECO:0000259" key="5">
    <source>
        <dbReference type="PROSITE" id="PS50931"/>
    </source>
</evidence>
<evidence type="ECO:0000256" key="4">
    <source>
        <dbReference type="ARBA" id="ARBA00023163"/>
    </source>
</evidence>
<gene>
    <name evidence="6" type="ORF">HW564_14945</name>
</gene>
<evidence type="ECO:0000313" key="6">
    <source>
        <dbReference type="EMBL" id="NVK98220.1"/>
    </source>
</evidence>
<dbReference type="Proteomes" id="UP000565723">
    <property type="component" value="Unassembled WGS sequence"/>
</dbReference>
<dbReference type="InterPro" id="IPR036390">
    <property type="entry name" value="WH_DNA-bd_sf"/>
</dbReference>
<dbReference type="Pfam" id="PF00126">
    <property type="entry name" value="HTH_1"/>
    <property type="match status" value="1"/>
</dbReference>
<evidence type="ECO:0000313" key="7">
    <source>
        <dbReference type="Proteomes" id="UP000565723"/>
    </source>
</evidence>
<dbReference type="CDD" id="cd05466">
    <property type="entry name" value="PBP2_LTTR_substrate"/>
    <property type="match status" value="1"/>
</dbReference>
<organism evidence="6 7">
    <name type="scientific">Ruegeria pomeroyi</name>
    <dbReference type="NCBI Taxonomy" id="89184"/>
    <lineage>
        <taxon>Bacteria</taxon>
        <taxon>Pseudomonadati</taxon>
        <taxon>Pseudomonadota</taxon>
        <taxon>Alphaproteobacteria</taxon>
        <taxon>Rhodobacterales</taxon>
        <taxon>Roseobacteraceae</taxon>
        <taxon>Ruegeria</taxon>
    </lineage>
</organism>
<evidence type="ECO:0000256" key="2">
    <source>
        <dbReference type="ARBA" id="ARBA00023015"/>
    </source>
</evidence>
<dbReference type="AlphaFoldDB" id="A0A850LKE9"/>
<feature type="domain" description="HTH lysR-type" evidence="5">
    <location>
        <begin position="2"/>
        <end position="59"/>
    </location>
</feature>
<keyword evidence="4" id="KW-0804">Transcription</keyword>
<name>A0A850LKE9_9RHOB</name>
<dbReference type="RefSeq" id="WP_158454178.1">
    <property type="nucleotide sequence ID" value="NZ_CP076685.1"/>
</dbReference>
<dbReference type="PANTHER" id="PTHR30126">
    <property type="entry name" value="HTH-TYPE TRANSCRIPTIONAL REGULATOR"/>
    <property type="match status" value="1"/>
</dbReference>
<dbReference type="EMBL" id="JABXIY010000042">
    <property type="protein sequence ID" value="NVK98220.1"/>
    <property type="molecule type" value="Genomic_DNA"/>
</dbReference>
<dbReference type="GO" id="GO:0003700">
    <property type="term" value="F:DNA-binding transcription factor activity"/>
    <property type="evidence" value="ECO:0007669"/>
    <property type="project" value="InterPro"/>
</dbReference>
<dbReference type="SUPFAM" id="SSF53850">
    <property type="entry name" value="Periplasmic binding protein-like II"/>
    <property type="match status" value="1"/>
</dbReference>
<dbReference type="Gene3D" id="3.40.190.10">
    <property type="entry name" value="Periplasmic binding protein-like II"/>
    <property type="match status" value="2"/>
</dbReference>
<dbReference type="Pfam" id="PF03466">
    <property type="entry name" value="LysR_substrate"/>
    <property type="match status" value="1"/>
</dbReference>
<evidence type="ECO:0000256" key="3">
    <source>
        <dbReference type="ARBA" id="ARBA00023125"/>
    </source>
</evidence>
<dbReference type="GO" id="GO:0000976">
    <property type="term" value="F:transcription cis-regulatory region binding"/>
    <property type="evidence" value="ECO:0007669"/>
    <property type="project" value="TreeGrafter"/>
</dbReference>
<proteinExistence type="inferred from homology"/>
<dbReference type="PROSITE" id="PS50931">
    <property type="entry name" value="HTH_LYSR"/>
    <property type="match status" value="1"/>
</dbReference>
<dbReference type="PRINTS" id="PR00039">
    <property type="entry name" value="HTHLYSR"/>
</dbReference>
<keyword evidence="2" id="KW-0805">Transcription regulation</keyword>
<keyword evidence="3" id="KW-0238">DNA-binding</keyword>
<dbReference type="Gene3D" id="1.10.10.10">
    <property type="entry name" value="Winged helix-like DNA-binding domain superfamily/Winged helix DNA-binding domain"/>
    <property type="match status" value="1"/>
</dbReference>
<dbReference type="InterPro" id="IPR000847">
    <property type="entry name" value="LysR_HTH_N"/>
</dbReference>
<protein>
    <submittedName>
        <fullName evidence="6">LysR family transcriptional regulator</fullName>
    </submittedName>
</protein>
<sequence length="298" mass="33292">MMELDWLEDFVALSSAGVFAKAADARNISQSAFTRRIKNLEYWVGTPLFDRSVHPVTLTQAGESFRPVALDMINTLNTARAEARGLARREDAVLDFAALHTLAISYFPRWLNRISGAIGPIRTRVVAENFSGCVEAILSGSSDFMLCYHHHTVPMIADDARYPSIRIAEDRMIAVSCPGLDGQPRFTLDGTDTIPLLCYTRDSFLGKMTNQIIDRAGLRARCDFLYENSVGEALKSACVEGLGIAWLPMAAVERELSEGRLIRVSTEAAENPISIRLYRSMERSRREVERFWSYASSL</sequence>
<accession>A0A850LKE9</accession>